<dbReference type="OMA" id="QGQKFML"/>
<dbReference type="Pfam" id="PF00235">
    <property type="entry name" value="Profilin"/>
    <property type="match status" value="1"/>
</dbReference>
<proteinExistence type="inferred from homology"/>
<dbReference type="SMART" id="SM00392">
    <property type="entry name" value="PROF"/>
    <property type="match status" value="1"/>
</dbReference>
<comment type="similarity">
    <text evidence="2 7">Belongs to the profilin family.</text>
</comment>
<comment type="subunit">
    <text evidence="6">Occurs in many kinds of cells as a complex with monomeric actin in a 1:1 ratio.</text>
</comment>
<keyword evidence="9" id="KW-1185">Reference proteome</keyword>
<evidence type="ECO:0000256" key="2">
    <source>
        <dbReference type="ARBA" id="ARBA00010058"/>
    </source>
</evidence>
<dbReference type="InterPro" id="IPR027310">
    <property type="entry name" value="Profilin_CS"/>
</dbReference>
<reference evidence="8 9" key="1">
    <citation type="journal article" date="2015" name="Genome Biol. Evol.">
        <title>Phylogenomic analyses indicate that early fungi evolved digesting cell walls of algal ancestors of land plants.</title>
        <authorList>
            <person name="Chang Y."/>
            <person name="Wang S."/>
            <person name="Sekimoto S."/>
            <person name="Aerts A.L."/>
            <person name="Choi C."/>
            <person name="Clum A."/>
            <person name="LaButti K.M."/>
            <person name="Lindquist E.A."/>
            <person name="Yee Ngan C."/>
            <person name="Ohm R.A."/>
            <person name="Salamov A.A."/>
            <person name="Grigoriev I.V."/>
            <person name="Spatafora J.W."/>
            <person name="Berbee M.L."/>
        </authorList>
    </citation>
    <scope>NUCLEOTIDE SEQUENCE [LARGE SCALE GENOMIC DNA]</scope>
    <source>
        <strain evidence="8 9">NRRL 28638</strain>
    </source>
</reference>
<evidence type="ECO:0000313" key="9">
    <source>
        <dbReference type="Proteomes" id="UP000070444"/>
    </source>
</evidence>
<dbReference type="GO" id="GO:0005938">
    <property type="term" value="C:cell cortex"/>
    <property type="evidence" value="ECO:0007669"/>
    <property type="project" value="TreeGrafter"/>
</dbReference>
<dbReference type="PRINTS" id="PR01640">
    <property type="entry name" value="PROFILINPLNT"/>
</dbReference>
<dbReference type="EMBL" id="KQ964437">
    <property type="protein sequence ID" value="KXN73393.1"/>
    <property type="molecule type" value="Genomic_DNA"/>
</dbReference>
<evidence type="ECO:0000256" key="7">
    <source>
        <dbReference type="RuleBase" id="RU003909"/>
    </source>
</evidence>
<dbReference type="PRINTS" id="PR00392">
    <property type="entry name" value="PROFILIN"/>
</dbReference>
<protein>
    <recommendedName>
        <fullName evidence="7">Profilin</fullName>
    </recommendedName>
</protein>
<evidence type="ECO:0000256" key="6">
    <source>
        <dbReference type="RuleBase" id="RU003908"/>
    </source>
</evidence>
<keyword evidence="3" id="KW-0963">Cytoplasm</keyword>
<gene>
    <name evidence="8" type="ORF">CONCODRAFT_35798</name>
</gene>
<dbReference type="OrthoDB" id="421374at2759"/>
<evidence type="ECO:0000256" key="5">
    <source>
        <dbReference type="ARBA" id="ARBA00023212"/>
    </source>
</evidence>
<organism evidence="8 9">
    <name type="scientific">Conidiobolus coronatus (strain ATCC 28846 / CBS 209.66 / NRRL 28638)</name>
    <name type="common">Delacroixia coronata</name>
    <dbReference type="NCBI Taxonomy" id="796925"/>
    <lineage>
        <taxon>Eukaryota</taxon>
        <taxon>Fungi</taxon>
        <taxon>Fungi incertae sedis</taxon>
        <taxon>Zoopagomycota</taxon>
        <taxon>Entomophthoromycotina</taxon>
        <taxon>Entomophthoromycetes</taxon>
        <taxon>Entomophthorales</taxon>
        <taxon>Ancylistaceae</taxon>
        <taxon>Conidiobolus</taxon>
    </lineage>
</organism>
<dbReference type="STRING" id="796925.A0A137PEG4"/>
<dbReference type="GO" id="GO:0003785">
    <property type="term" value="F:actin monomer binding"/>
    <property type="evidence" value="ECO:0007669"/>
    <property type="project" value="TreeGrafter"/>
</dbReference>
<dbReference type="PROSITE" id="PS00414">
    <property type="entry name" value="PROFILIN"/>
    <property type="match status" value="1"/>
</dbReference>
<dbReference type="InterPro" id="IPR036140">
    <property type="entry name" value="PFN_sf"/>
</dbReference>
<dbReference type="FunFam" id="3.30.450.30:FF:000001">
    <property type="entry name" value="Profilin"/>
    <property type="match status" value="1"/>
</dbReference>
<dbReference type="Proteomes" id="UP000070444">
    <property type="component" value="Unassembled WGS sequence"/>
</dbReference>
<evidence type="ECO:0000256" key="3">
    <source>
        <dbReference type="ARBA" id="ARBA00022490"/>
    </source>
</evidence>
<comment type="function">
    <text evidence="6">Binds to actin and affects the structure of the cytoskeleton. At high concentrations, profilin prevents the polymerization of actin, whereas it enhances it at low concentrations.</text>
</comment>
<keyword evidence="4 7" id="KW-0009">Actin-binding</keyword>
<accession>A0A137PEG4</accession>
<dbReference type="InterPro" id="IPR048278">
    <property type="entry name" value="PFN"/>
</dbReference>
<dbReference type="SUPFAM" id="SSF55770">
    <property type="entry name" value="Profilin (actin-binding protein)"/>
    <property type="match status" value="1"/>
</dbReference>
<sequence>MSWQAYVDTSLIGTGKVSKAAIIGHDGNTWATSAGFTVSPAEGAAIANGYTDANSIRGSGIHLNGEKYFTLRADDRSIYGKQGNNGVSIVKTTQAILIGVYESPIQPGESATEVEKLADYLISVGY</sequence>
<evidence type="ECO:0000313" key="8">
    <source>
        <dbReference type="EMBL" id="KXN73393.1"/>
    </source>
</evidence>
<evidence type="ECO:0000256" key="1">
    <source>
        <dbReference type="ARBA" id="ARBA00004245"/>
    </source>
</evidence>
<name>A0A137PEG4_CONC2</name>
<keyword evidence="5 6" id="KW-0206">Cytoskeleton</keyword>
<evidence type="ECO:0000256" key="4">
    <source>
        <dbReference type="ARBA" id="ARBA00023203"/>
    </source>
</evidence>
<dbReference type="Gene3D" id="3.30.450.30">
    <property type="entry name" value="Dynein light chain 2a, cytoplasmic"/>
    <property type="match status" value="1"/>
</dbReference>
<comment type="subcellular location">
    <subcellularLocation>
        <location evidence="1">Cytoplasm</location>
        <location evidence="1">Cytoskeleton</location>
    </subcellularLocation>
</comment>
<dbReference type="InterPro" id="IPR005455">
    <property type="entry name" value="PFN_euk"/>
</dbReference>
<dbReference type="CDD" id="cd00148">
    <property type="entry name" value="PROF"/>
    <property type="match status" value="1"/>
</dbReference>
<dbReference type="AlphaFoldDB" id="A0A137PEG4"/>
<dbReference type="PANTHER" id="PTHR11604:SF0">
    <property type="entry name" value="PROFILIN"/>
    <property type="match status" value="1"/>
</dbReference>
<dbReference type="GO" id="GO:0005856">
    <property type="term" value="C:cytoskeleton"/>
    <property type="evidence" value="ECO:0007669"/>
    <property type="project" value="UniProtKB-SubCell"/>
</dbReference>
<dbReference type="PANTHER" id="PTHR11604">
    <property type="entry name" value="PROFILIN"/>
    <property type="match status" value="1"/>
</dbReference>